<accession>A0AAD8EG98</accession>
<sequence>FQRENQETTKIYAKRIEAPNVCRLYLMKLDNNLLHVTHTPLCLVLLQTFPGESNEFNILHKFLFALPVLYFLNLNYFCLFL</sequence>
<name>A0AAD8EG98_DIPPU</name>
<organism evidence="2 3">
    <name type="scientific">Diploptera punctata</name>
    <name type="common">Pacific beetle cockroach</name>
    <dbReference type="NCBI Taxonomy" id="6984"/>
    <lineage>
        <taxon>Eukaryota</taxon>
        <taxon>Metazoa</taxon>
        <taxon>Ecdysozoa</taxon>
        <taxon>Arthropoda</taxon>
        <taxon>Hexapoda</taxon>
        <taxon>Insecta</taxon>
        <taxon>Pterygota</taxon>
        <taxon>Neoptera</taxon>
        <taxon>Polyneoptera</taxon>
        <taxon>Dictyoptera</taxon>
        <taxon>Blattodea</taxon>
        <taxon>Blaberoidea</taxon>
        <taxon>Blaberidae</taxon>
        <taxon>Diplopterinae</taxon>
        <taxon>Diploptera</taxon>
    </lineage>
</organism>
<keyword evidence="1" id="KW-0812">Transmembrane</keyword>
<keyword evidence="1" id="KW-0472">Membrane</keyword>
<gene>
    <name evidence="2" type="ORF">L9F63_028131</name>
</gene>
<keyword evidence="3" id="KW-1185">Reference proteome</keyword>
<feature type="transmembrane region" description="Helical" evidence="1">
    <location>
        <begin position="62"/>
        <end position="80"/>
    </location>
</feature>
<feature type="non-terminal residue" evidence="2">
    <location>
        <position position="81"/>
    </location>
</feature>
<evidence type="ECO:0000313" key="2">
    <source>
        <dbReference type="EMBL" id="KAJ9588567.1"/>
    </source>
</evidence>
<feature type="non-terminal residue" evidence="2">
    <location>
        <position position="1"/>
    </location>
</feature>
<evidence type="ECO:0000256" key="1">
    <source>
        <dbReference type="SAM" id="Phobius"/>
    </source>
</evidence>
<dbReference type="Proteomes" id="UP001233999">
    <property type="component" value="Unassembled WGS sequence"/>
</dbReference>
<dbReference type="EMBL" id="JASPKZ010005629">
    <property type="protein sequence ID" value="KAJ9588567.1"/>
    <property type="molecule type" value="Genomic_DNA"/>
</dbReference>
<comment type="caution">
    <text evidence="2">The sequence shown here is derived from an EMBL/GenBank/DDBJ whole genome shotgun (WGS) entry which is preliminary data.</text>
</comment>
<protein>
    <submittedName>
        <fullName evidence="2">Uncharacterized protein</fullName>
    </submittedName>
</protein>
<dbReference type="AlphaFoldDB" id="A0AAD8EG98"/>
<reference evidence="2" key="1">
    <citation type="journal article" date="2023" name="IScience">
        <title>Live-bearing cockroach genome reveals convergent evolutionary mechanisms linked to viviparity in insects and beyond.</title>
        <authorList>
            <person name="Fouks B."/>
            <person name="Harrison M.C."/>
            <person name="Mikhailova A.A."/>
            <person name="Marchal E."/>
            <person name="English S."/>
            <person name="Carruthers M."/>
            <person name="Jennings E.C."/>
            <person name="Chiamaka E.L."/>
            <person name="Frigard R.A."/>
            <person name="Pippel M."/>
            <person name="Attardo G.M."/>
            <person name="Benoit J.B."/>
            <person name="Bornberg-Bauer E."/>
            <person name="Tobe S.S."/>
        </authorList>
    </citation>
    <scope>NUCLEOTIDE SEQUENCE</scope>
    <source>
        <strain evidence="2">Stay&amp;Tobe</strain>
    </source>
</reference>
<reference evidence="2" key="2">
    <citation type="submission" date="2023-05" db="EMBL/GenBank/DDBJ databases">
        <authorList>
            <person name="Fouks B."/>
        </authorList>
    </citation>
    <scope>NUCLEOTIDE SEQUENCE</scope>
    <source>
        <strain evidence="2">Stay&amp;Tobe</strain>
        <tissue evidence="2">Testes</tissue>
    </source>
</reference>
<keyword evidence="1" id="KW-1133">Transmembrane helix</keyword>
<proteinExistence type="predicted"/>
<evidence type="ECO:0000313" key="3">
    <source>
        <dbReference type="Proteomes" id="UP001233999"/>
    </source>
</evidence>